<reference evidence="1 2" key="1">
    <citation type="submission" date="2018-02" db="EMBL/GenBank/DDBJ databases">
        <title>Draft genome of wild Prunus yedoensis var. nudiflora.</title>
        <authorList>
            <person name="Baek S."/>
            <person name="Kim J.-H."/>
            <person name="Choi K."/>
            <person name="Kim G.-B."/>
            <person name="Cho A."/>
            <person name="Jang H."/>
            <person name="Shin C.-H."/>
            <person name="Yu H.-J."/>
            <person name="Mun J.-H."/>
        </authorList>
    </citation>
    <scope>NUCLEOTIDE SEQUENCE [LARGE SCALE GENOMIC DNA]</scope>
    <source>
        <strain evidence="2">cv. Jeju island</strain>
        <tissue evidence="1">Leaf</tissue>
    </source>
</reference>
<evidence type="ECO:0000313" key="2">
    <source>
        <dbReference type="Proteomes" id="UP000250321"/>
    </source>
</evidence>
<dbReference type="Proteomes" id="UP000250321">
    <property type="component" value="Unassembled WGS sequence"/>
</dbReference>
<evidence type="ECO:0000313" key="1">
    <source>
        <dbReference type="EMBL" id="PQM35076.1"/>
    </source>
</evidence>
<gene>
    <name evidence="1" type="ORF">Pyn_27546</name>
</gene>
<proteinExistence type="predicted"/>
<organism evidence="1 2">
    <name type="scientific">Prunus yedoensis var. nudiflora</name>
    <dbReference type="NCBI Taxonomy" id="2094558"/>
    <lineage>
        <taxon>Eukaryota</taxon>
        <taxon>Viridiplantae</taxon>
        <taxon>Streptophyta</taxon>
        <taxon>Embryophyta</taxon>
        <taxon>Tracheophyta</taxon>
        <taxon>Spermatophyta</taxon>
        <taxon>Magnoliopsida</taxon>
        <taxon>eudicotyledons</taxon>
        <taxon>Gunneridae</taxon>
        <taxon>Pentapetalae</taxon>
        <taxon>rosids</taxon>
        <taxon>fabids</taxon>
        <taxon>Rosales</taxon>
        <taxon>Rosaceae</taxon>
        <taxon>Amygdaloideae</taxon>
        <taxon>Amygdaleae</taxon>
        <taxon>Prunus</taxon>
    </lineage>
</organism>
<keyword evidence="2" id="KW-1185">Reference proteome</keyword>
<dbReference type="AlphaFoldDB" id="A0A314UEC2"/>
<accession>A0A314UEC2</accession>
<comment type="caution">
    <text evidence="1">The sequence shown here is derived from an EMBL/GenBank/DDBJ whole genome shotgun (WGS) entry which is preliminary data.</text>
</comment>
<sequence length="62" mass="6179">MGGSGSEGENLRGRRRCSGGWVGERGREFEVSEGKGERGSGMGLLDGVVLGLGVAGGGGLDL</sequence>
<protein>
    <submittedName>
        <fullName evidence="1">Uncharacterized protein</fullName>
    </submittedName>
</protein>
<name>A0A314UEC2_PRUYE</name>
<dbReference type="EMBL" id="PJQY01003722">
    <property type="protein sequence ID" value="PQM35076.1"/>
    <property type="molecule type" value="Genomic_DNA"/>
</dbReference>